<protein>
    <submittedName>
        <fullName evidence="1">Uncharacterized protein</fullName>
    </submittedName>
</protein>
<reference evidence="1" key="1">
    <citation type="submission" date="2022-03" db="EMBL/GenBank/DDBJ databases">
        <authorList>
            <person name="Alioto T."/>
            <person name="Alioto T."/>
            <person name="Gomez Garrido J."/>
        </authorList>
    </citation>
    <scope>NUCLEOTIDE SEQUENCE</scope>
</reference>
<accession>A0AAD1RUV1</accession>
<gene>
    <name evidence="1" type="ORF">PECUL_23A039916</name>
</gene>
<dbReference type="Proteomes" id="UP001295444">
    <property type="component" value="Chromosome 04"/>
</dbReference>
<evidence type="ECO:0000313" key="2">
    <source>
        <dbReference type="Proteomes" id="UP001295444"/>
    </source>
</evidence>
<dbReference type="AlphaFoldDB" id="A0AAD1RUV1"/>
<name>A0AAD1RUV1_PELCU</name>
<proteinExistence type="predicted"/>
<evidence type="ECO:0000313" key="1">
    <source>
        <dbReference type="EMBL" id="CAH2281719.1"/>
    </source>
</evidence>
<keyword evidence="2" id="KW-1185">Reference proteome</keyword>
<dbReference type="EMBL" id="OW240915">
    <property type="protein sequence ID" value="CAH2281719.1"/>
    <property type="molecule type" value="Genomic_DNA"/>
</dbReference>
<organism evidence="1 2">
    <name type="scientific">Pelobates cultripes</name>
    <name type="common">Western spadefoot toad</name>
    <dbReference type="NCBI Taxonomy" id="61616"/>
    <lineage>
        <taxon>Eukaryota</taxon>
        <taxon>Metazoa</taxon>
        <taxon>Chordata</taxon>
        <taxon>Craniata</taxon>
        <taxon>Vertebrata</taxon>
        <taxon>Euteleostomi</taxon>
        <taxon>Amphibia</taxon>
        <taxon>Batrachia</taxon>
        <taxon>Anura</taxon>
        <taxon>Pelobatoidea</taxon>
        <taxon>Pelobatidae</taxon>
        <taxon>Pelobates</taxon>
    </lineage>
</organism>
<sequence>MESNYDRLKRTTLKDLLESRGGTASNRHRRELIAELTKLDQSFTVAEPRVPPRDEKTRIVREKLLLFGPNPSEERIIQIMAYIDAEIQAAKEYEIRRITISTPQSQL</sequence>